<name>A0ABP1AYR5_9BRYO</name>
<organism evidence="1 2">
    <name type="scientific">Sphagnum jensenii</name>
    <dbReference type="NCBI Taxonomy" id="128206"/>
    <lineage>
        <taxon>Eukaryota</taxon>
        <taxon>Viridiplantae</taxon>
        <taxon>Streptophyta</taxon>
        <taxon>Embryophyta</taxon>
        <taxon>Bryophyta</taxon>
        <taxon>Sphagnophytina</taxon>
        <taxon>Sphagnopsida</taxon>
        <taxon>Sphagnales</taxon>
        <taxon>Sphagnaceae</taxon>
        <taxon>Sphagnum</taxon>
    </lineage>
</organism>
<gene>
    <name evidence="1" type="ORF">CSSPJE1EN2_LOCUS10735</name>
</gene>
<reference evidence="1" key="1">
    <citation type="submission" date="2024-03" db="EMBL/GenBank/DDBJ databases">
        <authorList>
            <consortium name="ELIXIR-Norway"/>
            <consortium name="Elixir Norway"/>
        </authorList>
    </citation>
    <scope>NUCLEOTIDE SEQUENCE</scope>
</reference>
<protein>
    <submittedName>
        <fullName evidence="1">Uncharacterized protein</fullName>
    </submittedName>
</protein>
<dbReference type="EMBL" id="OZ023718">
    <property type="protein sequence ID" value="CAK9867740.1"/>
    <property type="molecule type" value="Genomic_DNA"/>
</dbReference>
<accession>A0ABP1AYR5</accession>
<sequence>MPLILQPLDSTIRRLLAPDRQDARIAENGTRQKLHSRGRRRMDADTPSQLLGMLIIVPDCELASDATNFSKSLNRLVSQADFLGFPLPKGNDALALATISERASERAWQSAAAAAVLQEHLPSYWPSSLSF</sequence>
<evidence type="ECO:0000313" key="1">
    <source>
        <dbReference type="EMBL" id="CAK9867740.1"/>
    </source>
</evidence>
<dbReference type="Proteomes" id="UP001497522">
    <property type="component" value="Chromosome 17"/>
</dbReference>
<keyword evidence="2" id="KW-1185">Reference proteome</keyword>
<proteinExistence type="predicted"/>
<evidence type="ECO:0000313" key="2">
    <source>
        <dbReference type="Proteomes" id="UP001497522"/>
    </source>
</evidence>